<keyword evidence="1" id="KW-0472">Membrane</keyword>
<feature type="transmembrane region" description="Helical" evidence="1">
    <location>
        <begin position="58"/>
        <end position="78"/>
    </location>
</feature>
<sequence length="255" mass="28877">MMPLMETIRAYLGWCPAEGQIHRQMQPGPGMRGDAPHDGRRRVGGISMKIDFIVKEELWRSIGAVYWIAFIAIGLLIMNDYLPIPISYAFPLALIPTVTHFLFMVWYRRKENLVDPNPASILRHAFGSRRQRGERTEQRRALVEKAVDAVLIVAILLIYLSASLTYAISQVFWFPVLIIVGILLARIVFTDGGVQRVTVARSFVFYLIVAGILLLRYVVLGYPVAPLLQAIALIGIVSFPILYIWERRRAPEGTD</sequence>
<comment type="caution">
    <text evidence="2">The sequence shown here is derived from an EMBL/GenBank/DDBJ whole genome shotgun (WGS) entry which is preliminary data.</text>
</comment>
<feature type="transmembrane region" description="Helical" evidence="1">
    <location>
        <begin position="172"/>
        <end position="189"/>
    </location>
</feature>
<dbReference type="EMBL" id="JXOJ01000008">
    <property type="protein sequence ID" value="KLK87212.1"/>
    <property type="molecule type" value="Genomic_DNA"/>
</dbReference>
<feature type="transmembrane region" description="Helical" evidence="1">
    <location>
        <begin position="84"/>
        <end position="107"/>
    </location>
</feature>
<gene>
    <name evidence="2" type="ORF">SZ63_11455</name>
</gene>
<keyword evidence="3" id="KW-1185">Reference proteome</keyword>
<dbReference type="STRING" id="1550566.SZ63_11455"/>
<dbReference type="Proteomes" id="UP000035301">
    <property type="component" value="Unassembled WGS sequence"/>
</dbReference>
<proteinExistence type="predicted"/>
<name>A0A0H1R371_9EURY</name>
<keyword evidence="1" id="KW-1133">Transmembrane helix</keyword>
<protein>
    <submittedName>
        <fullName evidence="2">Uncharacterized protein</fullName>
    </submittedName>
</protein>
<reference evidence="2 3" key="1">
    <citation type="journal article" date="2015" name="Int. J. Syst. Evol. Microbiol.">
        <title>Methanoculleus sediminis sp. nov., a methanogen from sediments near a submarine mud volcano.</title>
        <authorList>
            <person name="Chen S.C."/>
            <person name="Chen M.F."/>
            <person name="Lai M.C."/>
            <person name="Weng C.Y."/>
            <person name="Wu S.Y."/>
            <person name="Lin S."/>
            <person name="Yang T.F."/>
            <person name="Chen P.C."/>
        </authorList>
    </citation>
    <scope>NUCLEOTIDE SEQUENCE [LARGE SCALE GENOMIC DNA]</scope>
    <source>
        <strain evidence="2 3">S3Fa</strain>
    </source>
</reference>
<evidence type="ECO:0000313" key="3">
    <source>
        <dbReference type="Proteomes" id="UP000035301"/>
    </source>
</evidence>
<accession>A0A0H1R371</accession>
<feature type="transmembrane region" description="Helical" evidence="1">
    <location>
        <begin position="201"/>
        <end position="219"/>
    </location>
</feature>
<keyword evidence="1" id="KW-0812">Transmembrane</keyword>
<evidence type="ECO:0000256" key="1">
    <source>
        <dbReference type="SAM" id="Phobius"/>
    </source>
</evidence>
<organism evidence="2 3">
    <name type="scientific">Methanoculleus sediminis</name>
    <dbReference type="NCBI Taxonomy" id="1550566"/>
    <lineage>
        <taxon>Archaea</taxon>
        <taxon>Methanobacteriati</taxon>
        <taxon>Methanobacteriota</taxon>
        <taxon>Stenosarchaea group</taxon>
        <taxon>Methanomicrobia</taxon>
        <taxon>Methanomicrobiales</taxon>
        <taxon>Methanomicrobiaceae</taxon>
        <taxon>Methanoculleus</taxon>
    </lineage>
</organism>
<dbReference type="AlphaFoldDB" id="A0A0H1R371"/>
<feature type="transmembrane region" description="Helical" evidence="1">
    <location>
        <begin position="225"/>
        <end position="245"/>
    </location>
</feature>
<evidence type="ECO:0000313" key="2">
    <source>
        <dbReference type="EMBL" id="KLK87212.1"/>
    </source>
</evidence>
<feature type="transmembrane region" description="Helical" evidence="1">
    <location>
        <begin position="146"/>
        <end position="166"/>
    </location>
</feature>
<dbReference type="PATRIC" id="fig|1550566.3.peg.2504"/>